<comment type="caution">
    <text evidence="4">The sequence shown here is derived from an EMBL/GenBank/DDBJ whole genome shotgun (WGS) entry which is preliminary data.</text>
</comment>
<dbReference type="HOGENOM" id="CLU_010194_9_1_1"/>
<organism evidence="4 5">
    <name type="scientific">Capronia coronata CBS 617.96</name>
    <dbReference type="NCBI Taxonomy" id="1182541"/>
    <lineage>
        <taxon>Eukaryota</taxon>
        <taxon>Fungi</taxon>
        <taxon>Dikarya</taxon>
        <taxon>Ascomycota</taxon>
        <taxon>Pezizomycotina</taxon>
        <taxon>Eurotiomycetes</taxon>
        <taxon>Chaetothyriomycetidae</taxon>
        <taxon>Chaetothyriales</taxon>
        <taxon>Herpotrichiellaceae</taxon>
        <taxon>Capronia</taxon>
    </lineage>
</organism>
<dbReference type="Gene3D" id="3.40.50.720">
    <property type="entry name" value="NAD(P)-binding Rossmann-like Domain"/>
    <property type="match status" value="1"/>
</dbReference>
<dbReference type="OrthoDB" id="9876299at2759"/>
<reference evidence="4 5" key="1">
    <citation type="submission" date="2013-03" db="EMBL/GenBank/DDBJ databases">
        <title>The Genome Sequence of Capronia coronata CBS 617.96.</title>
        <authorList>
            <consortium name="The Broad Institute Genomics Platform"/>
            <person name="Cuomo C."/>
            <person name="de Hoog S."/>
            <person name="Gorbushina A."/>
            <person name="Walker B."/>
            <person name="Young S.K."/>
            <person name="Zeng Q."/>
            <person name="Gargeya S."/>
            <person name="Fitzgerald M."/>
            <person name="Haas B."/>
            <person name="Abouelleil A."/>
            <person name="Allen A.W."/>
            <person name="Alvarado L."/>
            <person name="Arachchi H.M."/>
            <person name="Berlin A.M."/>
            <person name="Chapman S.B."/>
            <person name="Gainer-Dewar J."/>
            <person name="Goldberg J."/>
            <person name="Griggs A."/>
            <person name="Gujja S."/>
            <person name="Hansen M."/>
            <person name="Howarth C."/>
            <person name="Imamovic A."/>
            <person name="Ireland A."/>
            <person name="Larimer J."/>
            <person name="McCowan C."/>
            <person name="Murphy C."/>
            <person name="Pearson M."/>
            <person name="Poon T.W."/>
            <person name="Priest M."/>
            <person name="Roberts A."/>
            <person name="Saif S."/>
            <person name="Shea T."/>
            <person name="Sisk P."/>
            <person name="Sykes S."/>
            <person name="Wortman J."/>
            <person name="Nusbaum C."/>
            <person name="Birren B."/>
        </authorList>
    </citation>
    <scope>NUCLEOTIDE SEQUENCE [LARGE SCALE GENOMIC DNA]</scope>
    <source>
        <strain evidence="4 5">CBS 617.96</strain>
    </source>
</reference>
<name>W9YGV2_9EURO</name>
<dbReference type="PRINTS" id="PR00081">
    <property type="entry name" value="GDHRDH"/>
</dbReference>
<dbReference type="AlphaFoldDB" id="W9YGV2"/>
<dbReference type="InterPro" id="IPR036291">
    <property type="entry name" value="NAD(P)-bd_dom_sf"/>
</dbReference>
<dbReference type="RefSeq" id="XP_007726630.1">
    <property type="nucleotide sequence ID" value="XM_007728440.1"/>
</dbReference>
<dbReference type="SUPFAM" id="SSF51735">
    <property type="entry name" value="NAD(P)-binding Rossmann-fold domains"/>
    <property type="match status" value="1"/>
</dbReference>
<dbReference type="PANTHER" id="PTHR43544">
    <property type="entry name" value="SHORT-CHAIN DEHYDROGENASE/REDUCTASE"/>
    <property type="match status" value="1"/>
</dbReference>
<evidence type="ECO:0000256" key="1">
    <source>
        <dbReference type="ARBA" id="ARBA00006484"/>
    </source>
</evidence>
<sequence>MATRYLITGANRGIGRGLTNLILARPNTTVLALVRDPDDETSKSLASVPRGSNSILIVLPYDAKDPNDAAATAITTAQRDHGITHLDVVIANAGMLGWYGPAVDTSPEAIHEHITVNTVGPLLLFKACLPLLQRASSSPEEKGAVEDKGPAKFIAISSALGSTTLIPQFRPSKTLAYGLSKAALNHTCRKFSVDYPDLVIEMLTPGPVRTDLTREFTAVFDKALKANPKLADRFADIDNVVKGLLECIDSASKETSGGFRDWKGEVIPW</sequence>
<accession>W9YGV2</accession>
<keyword evidence="3" id="KW-0560">Oxidoreductase</keyword>
<dbReference type="EMBL" id="AMWN01000007">
    <property type="protein sequence ID" value="EXJ81509.1"/>
    <property type="molecule type" value="Genomic_DNA"/>
</dbReference>
<dbReference type="eggNOG" id="KOG1611">
    <property type="taxonomic scope" value="Eukaryota"/>
</dbReference>
<dbReference type="Pfam" id="PF00106">
    <property type="entry name" value="adh_short"/>
    <property type="match status" value="1"/>
</dbReference>
<dbReference type="InterPro" id="IPR051468">
    <property type="entry name" value="Fungal_SecMetab_SDRs"/>
</dbReference>
<dbReference type="InterPro" id="IPR002347">
    <property type="entry name" value="SDR_fam"/>
</dbReference>
<dbReference type="CDD" id="cd05325">
    <property type="entry name" value="carb_red_sniffer_like_SDR_c"/>
    <property type="match status" value="1"/>
</dbReference>
<proteinExistence type="inferred from homology"/>
<evidence type="ECO:0000256" key="2">
    <source>
        <dbReference type="ARBA" id="ARBA00022857"/>
    </source>
</evidence>
<evidence type="ECO:0000313" key="4">
    <source>
        <dbReference type="EMBL" id="EXJ81509.1"/>
    </source>
</evidence>
<dbReference type="GO" id="GO:0005737">
    <property type="term" value="C:cytoplasm"/>
    <property type="evidence" value="ECO:0007669"/>
    <property type="project" value="TreeGrafter"/>
</dbReference>
<dbReference type="PANTHER" id="PTHR43544:SF7">
    <property type="entry name" value="NADB-LER2"/>
    <property type="match status" value="1"/>
</dbReference>
<gene>
    <name evidence="4" type="ORF">A1O1_07573</name>
</gene>
<evidence type="ECO:0000313" key="5">
    <source>
        <dbReference type="Proteomes" id="UP000019484"/>
    </source>
</evidence>
<protein>
    <recommendedName>
        <fullName evidence="6">Alcohol dehydrogenase</fullName>
    </recommendedName>
</protein>
<evidence type="ECO:0000256" key="3">
    <source>
        <dbReference type="ARBA" id="ARBA00023002"/>
    </source>
</evidence>
<keyword evidence="5" id="KW-1185">Reference proteome</keyword>
<evidence type="ECO:0008006" key="6">
    <source>
        <dbReference type="Google" id="ProtNLM"/>
    </source>
</evidence>
<dbReference type="Proteomes" id="UP000019484">
    <property type="component" value="Unassembled WGS sequence"/>
</dbReference>
<keyword evidence="2" id="KW-0521">NADP</keyword>
<dbReference type="GeneID" id="19162429"/>
<comment type="similarity">
    <text evidence="1">Belongs to the short-chain dehydrogenases/reductases (SDR) family.</text>
</comment>
<dbReference type="GO" id="GO:0016491">
    <property type="term" value="F:oxidoreductase activity"/>
    <property type="evidence" value="ECO:0007669"/>
    <property type="project" value="UniProtKB-KW"/>
</dbReference>